<protein>
    <recommendedName>
        <fullName evidence="2">JmjC domain-containing protein</fullName>
    </recommendedName>
</protein>
<evidence type="ECO:0000313" key="1">
    <source>
        <dbReference type="EMBL" id="SVC62830.1"/>
    </source>
</evidence>
<evidence type="ECO:0008006" key="2">
    <source>
        <dbReference type="Google" id="ProtNLM"/>
    </source>
</evidence>
<dbReference type="NCBIfam" id="TIGR02466">
    <property type="entry name" value="TIGR02466 family protein"/>
    <property type="match status" value="1"/>
</dbReference>
<name>A0A382NQD6_9ZZZZ</name>
<proteinExistence type="predicted"/>
<gene>
    <name evidence="1" type="ORF">METZ01_LOCUS315684</name>
</gene>
<dbReference type="SUPFAM" id="SSF51197">
    <property type="entry name" value="Clavaminate synthase-like"/>
    <property type="match status" value="1"/>
</dbReference>
<accession>A0A382NQD6</accession>
<dbReference type="Gene3D" id="2.60.120.620">
    <property type="entry name" value="q2cbj1_9rhob like domain"/>
    <property type="match status" value="1"/>
</dbReference>
<reference evidence="1" key="1">
    <citation type="submission" date="2018-05" db="EMBL/GenBank/DDBJ databases">
        <authorList>
            <person name="Lanie J.A."/>
            <person name="Ng W.-L."/>
            <person name="Kazmierczak K.M."/>
            <person name="Andrzejewski T.M."/>
            <person name="Davidsen T.M."/>
            <person name="Wayne K.J."/>
            <person name="Tettelin H."/>
            <person name="Glass J.I."/>
            <person name="Rusch D."/>
            <person name="Podicherti R."/>
            <person name="Tsui H.-C.T."/>
            <person name="Winkler M.E."/>
        </authorList>
    </citation>
    <scope>NUCLEOTIDE SEQUENCE</scope>
</reference>
<dbReference type="EMBL" id="UINC01101763">
    <property type="protein sequence ID" value="SVC62830.1"/>
    <property type="molecule type" value="Genomic_DNA"/>
</dbReference>
<sequence>MEYQQIFSACIQAHQTNLDIDLLTSFCYEVKRRDKKGRKISNLGGWQSGNIKKNPHPEFVKLLSEIQIAANAYHNKLQFKKEYEQKLNNIWININGKGHSNEYHIHAKTAISGCFYLSDSNFPIRFKHPYEEISTYYWDEEFIESFNNFNSGQWSITPKKNTLLMFPPWLYHKVVMNEEDSDRISIAFNTVCKKI</sequence>
<dbReference type="AlphaFoldDB" id="A0A382NQD6"/>
<dbReference type="InterPro" id="IPR012668">
    <property type="entry name" value="CHP02466"/>
</dbReference>
<organism evidence="1">
    <name type="scientific">marine metagenome</name>
    <dbReference type="NCBI Taxonomy" id="408172"/>
    <lineage>
        <taxon>unclassified sequences</taxon>
        <taxon>metagenomes</taxon>
        <taxon>ecological metagenomes</taxon>
    </lineage>
</organism>
<dbReference type="Pfam" id="PF13759">
    <property type="entry name" value="2OG-FeII_Oxy_5"/>
    <property type="match status" value="1"/>
</dbReference>